<dbReference type="EMBL" id="JANFFA010000006">
    <property type="protein sequence ID" value="MDQ2095786.1"/>
    <property type="molecule type" value="Genomic_DNA"/>
</dbReference>
<proteinExistence type="predicted"/>
<keyword evidence="3" id="KW-1185">Reference proteome</keyword>
<keyword evidence="1" id="KW-0732">Signal</keyword>
<name>A0AAJ1UGR4_9RHOB</name>
<dbReference type="AlphaFoldDB" id="A0AAJ1UGR4"/>
<accession>A0AAJ1UGR4</accession>
<feature type="signal peptide" evidence="1">
    <location>
        <begin position="1"/>
        <end position="29"/>
    </location>
</feature>
<dbReference type="RefSeq" id="WP_317627409.1">
    <property type="nucleotide sequence ID" value="NZ_JANFFA010000006.1"/>
</dbReference>
<reference evidence="2" key="2">
    <citation type="submission" date="2023-04" db="EMBL/GenBank/DDBJ databases">
        <title>'Rhodoalgimonas zhirmunskyi' gen. nov., isolated from a red alga.</title>
        <authorList>
            <person name="Nedashkovskaya O.I."/>
            <person name="Otstavnykh N.Y."/>
            <person name="Bystritskaya E.P."/>
            <person name="Balabanova L.A."/>
            <person name="Isaeva M.P."/>
        </authorList>
    </citation>
    <scope>NUCLEOTIDE SEQUENCE</scope>
    <source>
        <strain evidence="2">10Alg 79</strain>
    </source>
</reference>
<feature type="chain" id="PRO_5042491730" description="Secreted protein" evidence="1">
    <location>
        <begin position="30"/>
        <end position="228"/>
    </location>
</feature>
<sequence>MLPTRAARAAACFFTLAVGQFAFNPSALAQSSAPDDPCTRDIRALYEGGALDPFAQPPYRYETTVFNEDGSTRFEFVTVFDTPLKSMSGLKGQNMTLAIGRRTWTGPSPDGPWTETPNQLPEDLAAFHKANRDQLAANLRDTACPGLVEVEGKPRLRYDFTTQTDPNPDQGGTYFGASYSVFIDPDTGHLMRQEQTGPFAHYQPQPGTERWVMVYSYDPAISLSAPAE</sequence>
<protein>
    <recommendedName>
        <fullName evidence="4">Secreted protein</fullName>
    </recommendedName>
</protein>
<reference evidence="2" key="1">
    <citation type="submission" date="2022-07" db="EMBL/GenBank/DDBJ databases">
        <authorList>
            <person name="Otstavnykh N."/>
            <person name="Isaeva M."/>
            <person name="Bystritskaya E."/>
        </authorList>
    </citation>
    <scope>NUCLEOTIDE SEQUENCE</scope>
    <source>
        <strain evidence="2">10Alg 79</strain>
    </source>
</reference>
<evidence type="ECO:0000313" key="2">
    <source>
        <dbReference type="EMBL" id="MDQ2095786.1"/>
    </source>
</evidence>
<evidence type="ECO:0000256" key="1">
    <source>
        <dbReference type="SAM" id="SignalP"/>
    </source>
</evidence>
<evidence type="ECO:0000313" key="3">
    <source>
        <dbReference type="Proteomes" id="UP001227162"/>
    </source>
</evidence>
<comment type="caution">
    <text evidence="2">The sequence shown here is derived from an EMBL/GenBank/DDBJ whole genome shotgun (WGS) entry which is preliminary data.</text>
</comment>
<organism evidence="2 3">
    <name type="scientific">Rhodalgimonas zhirmunskyi</name>
    <dbReference type="NCBI Taxonomy" id="2964767"/>
    <lineage>
        <taxon>Bacteria</taxon>
        <taxon>Pseudomonadati</taxon>
        <taxon>Pseudomonadota</taxon>
        <taxon>Alphaproteobacteria</taxon>
        <taxon>Rhodobacterales</taxon>
        <taxon>Roseobacteraceae</taxon>
        <taxon>Rhodalgimonas</taxon>
    </lineage>
</organism>
<gene>
    <name evidence="2" type="ORF">NOI20_16830</name>
</gene>
<dbReference type="Proteomes" id="UP001227162">
    <property type="component" value="Unassembled WGS sequence"/>
</dbReference>
<evidence type="ECO:0008006" key="4">
    <source>
        <dbReference type="Google" id="ProtNLM"/>
    </source>
</evidence>